<dbReference type="Gene3D" id="1.10.3720.10">
    <property type="entry name" value="MetI-like"/>
    <property type="match status" value="1"/>
</dbReference>
<keyword evidence="10" id="KW-0762">Sugar transport</keyword>
<dbReference type="GO" id="GO:0055085">
    <property type="term" value="P:transmembrane transport"/>
    <property type="evidence" value="ECO:0007669"/>
    <property type="project" value="InterPro"/>
</dbReference>
<feature type="transmembrane region" description="Helical" evidence="7">
    <location>
        <begin position="233"/>
        <end position="252"/>
    </location>
</feature>
<evidence type="ECO:0000313" key="11">
    <source>
        <dbReference type="Proteomes" id="UP000236732"/>
    </source>
</evidence>
<reference evidence="10 11" key="1">
    <citation type="submission" date="2016-10" db="EMBL/GenBank/DDBJ databases">
        <authorList>
            <person name="de Groot N.N."/>
        </authorList>
    </citation>
    <scope>NUCLEOTIDE SEQUENCE [LARGE SCALE GENOMIC DNA]</scope>
    <source>
        <strain evidence="10 11">CGMCC 4.7037</strain>
    </source>
</reference>
<gene>
    <name evidence="10" type="ORF">SAMN05444920_114288</name>
</gene>
<keyword evidence="3" id="KW-1003">Cell membrane</keyword>
<accession>A0A1H6EQB8</accession>
<feature type="domain" description="ABC transmembrane type-1" evidence="9">
    <location>
        <begin position="95"/>
        <end position="307"/>
    </location>
</feature>
<evidence type="ECO:0000259" key="9">
    <source>
        <dbReference type="PROSITE" id="PS50928"/>
    </source>
</evidence>
<feature type="region of interest" description="Disordered" evidence="8">
    <location>
        <begin position="1"/>
        <end position="30"/>
    </location>
</feature>
<evidence type="ECO:0000256" key="3">
    <source>
        <dbReference type="ARBA" id="ARBA00022475"/>
    </source>
</evidence>
<evidence type="ECO:0000256" key="4">
    <source>
        <dbReference type="ARBA" id="ARBA00022692"/>
    </source>
</evidence>
<dbReference type="PROSITE" id="PS50928">
    <property type="entry name" value="ABC_TM1"/>
    <property type="match status" value="1"/>
</dbReference>
<dbReference type="AlphaFoldDB" id="A0A1H6EQB8"/>
<dbReference type="InterPro" id="IPR035906">
    <property type="entry name" value="MetI-like_sf"/>
</dbReference>
<keyword evidence="4 7" id="KW-0812">Transmembrane</keyword>
<dbReference type="CDD" id="cd06261">
    <property type="entry name" value="TM_PBP2"/>
    <property type="match status" value="1"/>
</dbReference>
<sequence length="318" mass="35253">MTTMPTTPPTTLKPAPDRPAARTPAPPRRAIGRRTHPMWFMAPAFAILLVFFFLPTVFNFVYAFTDWSGFKAAIRPVGLDNFTDLSSNGTLFRSLRVTVVYAVLVAIFQNLFGFALAVLLERDTRLNRAARVFFLIPVLMSALAVGYVFQALLKPEGSVNRLLGALLGAPVDFAWLGDTTWTIVVVSLIHAWKWMGLSMLIYLAGLKTIPEDLVEAARIDGASRWRTFWRVRFPLLAPAITFNVATALLGSMNGFDIVQATTGGGPARTTEILNIFIYRTFGQGLFAQATTMSLVLFLLVALMAFPVIYVLRKREEVL</sequence>
<keyword evidence="2 7" id="KW-0813">Transport</keyword>
<dbReference type="SUPFAM" id="SSF161098">
    <property type="entry name" value="MetI-like"/>
    <property type="match status" value="1"/>
</dbReference>
<feature type="transmembrane region" description="Helical" evidence="7">
    <location>
        <begin position="285"/>
        <end position="311"/>
    </location>
</feature>
<dbReference type="RefSeq" id="WP_200824533.1">
    <property type="nucleotide sequence ID" value="NZ_FNVT01000014.1"/>
</dbReference>
<evidence type="ECO:0000256" key="8">
    <source>
        <dbReference type="SAM" id="MobiDB-lite"/>
    </source>
</evidence>
<evidence type="ECO:0000256" key="2">
    <source>
        <dbReference type="ARBA" id="ARBA00022448"/>
    </source>
</evidence>
<evidence type="ECO:0000256" key="1">
    <source>
        <dbReference type="ARBA" id="ARBA00004651"/>
    </source>
</evidence>
<protein>
    <submittedName>
        <fullName evidence="10">Multiple sugar transport system permease protein/raffinose/stachyose/melibiose transport system permease protein</fullName>
    </submittedName>
</protein>
<proteinExistence type="inferred from homology"/>
<keyword evidence="6 7" id="KW-0472">Membrane</keyword>
<dbReference type="InterPro" id="IPR000515">
    <property type="entry name" value="MetI-like"/>
</dbReference>
<feature type="transmembrane region" description="Helical" evidence="7">
    <location>
        <begin position="173"/>
        <end position="192"/>
    </location>
</feature>
<dbReference type="Pfam" id="PF00528">
    <property type="entry name" value="BPD_transp_1"/>
    <property type="match status" value="1"/>
</dbReference>
<evidence type="ECO:0000313" key="10">
    <source>
        <dbReference type="EMBL" id="SEH00012.1"/>
    </source>
</evidence>
<evidence type="ECO:0000256" key="6">
    <source>
        <dbReference type="ARBA" id="ARBA00023136"/>
    </source>
</evidence>
<keyword evidence="11" id="KW-1185">Reference proteome</keyword>
<evidence type="ECO:0000256" key="7">
    <source>
        <dbReference type="RuleBase" id="RU363032"/>
    </source>
</evidence>
<dbReference type="PANTHER" id="PTHR30193:SF37">
    <property type="entry name" value="INNER MEMBRANE ABC TRANSPORTER PERMEASE PROTEIN YCJO"/>
    <property type="match status" value="1"/>
</dbReference>
<feature type="transmembrane region" description="Helical" evidence="7">
    <location>
        <begin position="99"/>
        <end position="120"/>
    </location>
</feature>
<keyword evidence="5 7" id="KW-1133">Transmembrane helix</keyword>
<dbReference type="SUPFAM" id="SSF160964">
    <property type="entry name" value="MalF N-terminal region-like"/>
    <property type="match status" value="1"/>
</dbReference>
<dbReference type="InterPro" id="IPR051393">
    <property type="entry name" value="ABC_transporter_permease"/>
</dbReference>
<dbReference type="Proteomes" id="UP000236732">
    <property type="component" value="Unassembled WGS sequence"/>
</dbReference>
<feature type="transmembrane region" description="Helical" evidence="7">
    <location>
        <begin position="132"/>
        <end position="153"/>
    </location>
</feature>
<name>A0A1H6EQB8_9ACTN</name>
<comment type="similarity">
    <text evidence="7">Belongs to the binding-protein-dependent transport system permease family.</text>
</comment>
<comment type="subcellular location">
    <subcellularLocation>
        <location evidence="1 7">Cell membrane</location>
        <topology evidence="1 7">Multi-pass membrane protein</topology>
    </subcellularLocation>
</comment>
<dbReference type="PANTHER" id="PTHR30193">
    <property type="entry name" value="ABC TRANSPORTER PERMEASE PROTEIN"/>
    <property type="match status" value="1"/>
</dbReference>
<evidence type="ECO:0000256" key="5">
    <source>
        <dbReference type="ARBA" id="ARBA00022989"/>
    </source>
</evidence>
<dbReference type="GO" id="GO:0005886">
    <property type="term" value="C:plasma membrane"/>
    <property type="evidence" value="ECO:0007669"/>
    <property type="project" value="UniProtKB-SubCell"/>
</dbReference>
<organism evidence="10 11">
    <name type="scientific">Nonomuraea solani</name>
    <dbReference type="NCBI Taxonomy" id="1144553"/>
    <lineage>
        <taxon>Bacteria</taxon>
        <taxon>Bacillati</taxon>
        <taxon>Actinomycetota</taxon>
        <taxon>Actinomycetes</taxon>
        <taxon>Streptosporangiales</taxon>
        <taxon>Streptosporangiaceae</taxon>
        <taxon>Nonomuraea</taxon>
    </lineage>
</organism>
<feature type="transmembrane region" description="Helical" evidence="7">
    <location>
        <begin position="38"/>
        <end position="62"/>
    </location>
</feature>
<dbReference type="EMBL" id="FNVT01000014">
    <property type="protein sequence ID" value="SEH00012.1"/>
    <property type="molecule type" value="Genomic_DNA"/>
</dbReference>